<accession>A0A8H3HBL6</accession>
<dbReference type="PANTHER" id="PTHR31836">
    <property type="match status" value="1"/>
</dbReference>
<gene>
    <name evidence="5" type="ORF">RDB_LOCUS151966</name>
</gene>
<feature type="compositionally biased region" description="Low complexity" evidence="2">
    <location>
        <begin position="84"/>
        <end position="99"/>
    </location>
</feature>
<dbReference type="Gene3D" id="2.40.40.10">
    <property type="entry name" value="RlpA-like domain"/>
    <property type="match status" value="1"/>
</dbReference>
<feature type="region of interest" description="Disordered" evidence="2">
    <location>
        <begin position="80"/>
        <end position="99"/>
    </location>
</feature>
<protein>
    <recommendedName>
        <fullName evidence="4">RlpA-like protein double-psi beta-barrel domain-containing protein</fullName>
    </recommendedName>
</protein>
<dbReference type="SUPFAM" id="SSF50685">
    <property type="entry name" value="Barwin-like endoglucanases"/>
    <property type="match status" value="1"/>
</dbReference>
<organism evidence="5 6">
    <name type="scientific">Rhizoctonia solani</name>
    <dbReference type="NCBI Taxonomy" id="456999"/>
    <lineage>
        <taxon>Eukaryota</taxon>
        <taxon>Fungi</taxon>
        <taxon>Dikarya</taxon>
        <taxon>Basidiomycota</taxon>
        <taxon>Agaricomycotina</taxon>
        <taxon>Agaricomycetes</taxon>
        <taxon>Cantharellales</taxon>
        <taxon>Ceratobasidiaceae</taxon>
        <taxon>Rhizoctonia</taxon>
    </lineage>
</organism>
<evidence type="ECO:0000256" key="2">
    <source>
        <dbReference type="SAM" id="MobiDB-lite"/>
    </source>
</evidence>
<feature type="domain" description="RlpA-like protein double-psi beta-barrel" evidence="4">
    <location>
        <begin position="118"/>
        <end position="209"/>
    </location>
</feature>
<sequence>MLSSVVAAFVLAASVNQVAASPSRHLYTARAYAQDAHLLEDYETYHGRYLSIGCSSAKKNDQAFFKECCHPLSKGGELSSDKCNASSNPTTPAAPQPTTSAYAAAASPASSNPETYSGGVATYYYQNGAAGSCGNYNSDDTPIVAVDSRTMDPSLCGKKVRVTNTNNGKSVVCTIADTCPTCNTATSLDLSTGAFNQIAKPEEGMVPIAWHFE</sequence>
<dbReference type="CDD" id="cd22191">
    <property type="entry name" value="DPBB_RlpA_EXP_N-like"/>
    <property type="match status" value="1"/>
</dbReference>
<evidence type="ECO:0000256" key="3">
    <source>
        <dbReference type="SAM" id="SignalP"/>
    </source>
</evidence>
<feature type="chain" id="PRO_5034603471" description="RlpA-like protein double-psi beta-barrel domain-containing protein" evidence="3">
    <location>
        <begin position="21"/>
        <end position="213"/>
    </location>
</feature>
<feature type="signal peptide" evidence="3">
    <location>
        <begin position="1"/>
        <end position="20"/>
    </location>
</feature>
<dbReference type="Proteomes" id="UP000663840">
    <property type="component" value="Unassembled WGS sequence"/>
</dbReference>
<proteinExistence type="predicted"/>
<keyword evidence="1 3" id="KW-0732">Signal</keyword>
<dbReference type="InterPro" id="IPR009009">
    <property type="entry name" value="RlpA-like_DPBB"/>
</dbReference>
<evidence type="ECO:0000256" key="1">
    <source>
        <dbReference type="ARBA" id="ARBA00022729"/>
    </source>
</evidence>
<dbReference type="InterPro" id="IPR036908">
    <property type="entry name" value="RlpA-like_sf"/>
</dbReference>
<dbReference type="PANTHER" id="PTHR31836:SF24">
    <property type="entry name" value="RLPA-LIKE PROTEIN DOUBLE-PSI BETA-BARREL DOMAIN-CONTAINING PROTEIN"/>
    <property type="match status" value="1"/>
</dbReference>
<evidence type="ECO:0000259" key="4">
    <source>
        <dbReference type="Pfam" id="PF03330"/>
    </source>
</evidence>
<dbReference type="AlphaFoldDB" id="A0A8H3HBL6"/>
<dbReference type="EMBL" id="CAJMWR010004311">
    <property type="protein sequence ID" value="CAE6494215.1"/>
    <property type="molecule type" value="Genomic_DNA"/>
</dbReference>
<evidence type="ECO:0000313" key="5">
    <source>
        <dbReference type="EMBL" id="CAE6494215.1"/>
    </source>
</evidence>
<dbReference type="Pfam" id="PF03330">
    <property type="entry name" value="DPBB_1"/>
    <property type="match status" value="1"/>
</dbReference>
<dbReference type="InterPro" id="IPR051477">
    <property type="entry name" value="Expansin_CellWall"/>
</dbReference>
<reference evidence="5" key="1">
    <citation type="submission" date="2021-01" db="EMBL/GenBank/DDBJ databases">
        <authorList>
            <person name="Kaushik A."/>
        </authorList>
    </citation>
    <scope>NUCLEOTIDE SEQUENCE</scope>
    <source>
        <strain evidence="5">AG1-1A</strain>
    </source>
</reference>
<comment type="caution">
    <text evidence="5">The sequence shown here is derived from an EMBL/GenBank/DDBJ whole genome shotgun (WGS) entry which is preliminary data.</text>
</comment>
<name>A0A8H3HBL6_9AGAM</name>
<evidence type="ECO:0000313" key="6">
    <source>
        <dbReference type="Proteomes" id="UP000663840"/>
    </source>
</evidence>